<name>A0ABV2STQ3_9FLAO</name>
<dbReference type="EMBL" id="JBEXAE010000002">
    <property type="protein sequence ID" value="MET6990077.1"/>
    <property type="molecule type" value="Genomic_DNA"/>
</dbReference>
<dbReference type="Proteomes" id="UP001549799">
    <property type="component" value="Unassembled WGS sequence"/>
</dbReference>
<evidence type="ECO:0000313" key="2">
    <source>
        <dbReference type="Proteomes" id="UP001549799"/>
    </source>
</evidence>
<organism evidence="1 2">
    <name type="scientific">Sediminicola arcticus</name>
    <dbReference type="NCBI Taxonomy" id="1574308"/>
    <lineage>
        <taxon>Bacteria</taxon>
        <taxon>Pseudomonadati</taxon>
        <taxon>Bacteroidota</taxon>
        <taxon>Flavobacteriia</taxon>
        <taxon>Flavobacteriales</taxon>
        <taxon>Flavobacteriaceae</taxon>
        <taxon>Sediminicola</taxon>
    </lineage>
</organism>
<protein>
    <submittedName>
        <fullName evidence="1">Uncharacterized protein</fullName>
    </submittedName>
</protein>
<comment type="caution">
    <text evidence="1">The sequence shown here is derived from an EMBL/GenBank/DDBJ whole genome shotgun (WGS) entry which is preliminary data.</text>
</comment>
<proteinExistence type="predicted"/>
<evidence type="ECO:0000313" key="1">
    <source>
        <dbReference type="EMBL" id="MET6990077.1"/>
    </source>
</evidence>
<reference evidence="1 2" key="1">
    <citation type="submission" date="2024-07" db="EMBL/GenBank/DDBJ databases">
        <title>The genome sequence of type strain Sediminicola arcticus GDMCC 1.2805.</title>
        <authorList>
            <person name="Liu Y."/>
        </authorList>
    </citation>
    <scope>NUCLEOTIDE SEQUENCE [LARGE SCALE GENOMIC DNA]</scope>
    <source>
        <strain evidence="1 2">GDMCC 1.2805</strain>
    </source>
</reference>
<dbReference type="RefSeq" id="WP_354614467.1">
    <property type="nucleotide sequence ID" value="NZ_JBEXAE010000002.1"/>
</dbReference>
<accession>A0ABV2STQ3</accession>
<sequence length="64" mass="7228">MENQYCRVGSTTPITQSSDAISFLEYQYAVFMEKALQIKNSDAKLGEFFEGKASKIKKMLEGLL</sequence>
<keyword evidence="2" id="KW-1185">Reference proteome</keyword>
<gene>
    <name evidence="1" type="ORF">ABXZ36_05405</name>
</gene>